<evidence type="ECO:0000313" key="1">
    <source>
        <dbReference type="EMBL" id="RIX53646.1"/>
    </source>
</evidence>
<dbReference type="EMBL" id="QXQA01000004">
    <property type="protein sequence ID" value="RIX53646.1"/>
    <property type="molecule type" value="Genomic_DNA"/>
</dbReference>
<proteinExistence type="predicted"/>
<dbReference type="OrthoDB" id="9785438at2"/>
<dbReference type="AlphaFoldDB" id="A0A3A1V1H2"/>
<dbReference type="RefSeq" id="WP_119599324.1">
    <property type="nucleotide sequence ID" value="NZ_QXQA01000004.1"/>
</dbReference>
<sequence>MAKGSDAQQSILLIDGVCHLCQNITRYVVEHDHKRKFSFAALQSLAGSRLLRQGGLSEKDWDSFVLVENGRYYTSSGAALRVMRGLGGWRRIAYAFILIPRPIRDGAYRLVARNRYRWFGKSDVCLMPTKEVMSRFLEDGLNTQL</sequence>
<accession>A0A3A1V1H2</accession>
<dbReference type="GO" id="GO:0015035">
    <property type="term" value="F:protein-disulfide reductase activity"/>
    <property type="evidence" value="ECO:0007669"/>
    <property type="project" value="InterPro"/>
</dbReference>
<dbReference type="Pfam" id="PF04134">
    <property type="entry name" value="DCC1-like"/>
    <property type="match status" value="1"/>
</dbReference>
<keyword evidence="2" id="KW-1185">Reference proteome</keyword>
<gene>
    <name evidence="1" type="ORF">D3P08_09470</name>
</gene>
<comment type="caution">
    <text evidence="1">The sequence shown here is derived from an EMBL/GenBank/DDBJ whole genome shotgun (WGS) entry which is preliminary data.</text>
</comment>
<dbReference type="Proteomes" id="UP000266482">
    <property type="component" value="Unassembled WGS sequence"/>
</dbReference>
<dbReference type="PANTHER" id="PTHR33639:SF2">
    <property type="entry name" value="DUF393 DOMAIN-CONTAINING PROTEIN"/>
    <property type="match status" value="1"/>
</dbReference>
<dbReference type="PANTHER" id="PTHR33639">
    <property type="entry name" value="THIOL-DISULFIDE OXIDOREDUCTASE DCC"/>
    <property type="match status" value="1"/>
</dbReference>
<reference evidence="1 2" key="1">
    <citation type="submission" date="2018-09" db="EMBL/GenBank/DDBJ databases">
        <title>Paenibacillus aracenensis nov. sp. isolated from a cave in southern Spain.</title>
        <authorList>
            <person name="Jurado V."/>
            <person name="Gutierrez-Patricio S."/>
            <person name="Gonzalez-Pimentel J.L."/>
            <person name="Miller A.Z."/>
            <person name="Laiz L."/>
            <person name="Saiz-Jimenez C."/>
        </authorList>
    </citation>
    <scope>NUCLEOTIDE SEQUENCE [LARGE SCALE GENOMIC DNA]</scope>
    <source>
        <strain evidence="1 2">DSM 22867</strain>
    </source>
</reference>
<dbReference type="InterPro" id="IPR052927">
    <property type="entry name" value="DCC_oxidoreductase"/>
</dbReference>
<organism evidence="1 2">
    <name type="scientific">Paenibacillus nanensis</name>
    <dbReference type="NCBI Taxonomy" id="393251"/>
    <lineage>
        <taxon>Bacteria</taxon>
        <taxon>Bacillati</taxon>
        <taxon>Bacillota</taxon>
        <taxon>Bacilli</taxon>
        <taxon>Bacillales</taxon>
        <taxon>Paenibacillaceae</taxon>
        <taxon>Paenibacillus</taxon>
    </lineage>
</organism>
<evidence type="ECO:0000313" key="2">
    <source>
        <dbReference type="Proteomes" id="UP000266482"/>
    </source>
</evidence>
<dbReference type="InterPro" id="IPR007263">
    <property type="entry name" value="DCC1-like"/>
</dbReference>
<protein>
    <submittedName>
        <fullName evidence="1">DUF393 domain-containing protein</fullName>
    </submittedName>
</protein>
<name>A0A3A1V1H2_9BACL</name>